<dbReference type="Proteomes" id="UP000198480">
    <property type="component" value="Unassembled WGS sequence"/>
</dbReference>
<sequence>MGSATQIGHFTSRYDKMKDVLKNYNSNGNGHTDSNEQSADSELLIKGAIFVRNKGNLVKVKFENILWMKGDGNYTTLVTRDSVYSLRNILKDFESVLPESDFMRIHKSYIVRLEEIVAINPREIMVGKDSVPVGRTYYQNLINGINKLSSGGSD</sequence>
<organism evidence="2 3">
    <name type="scientific">Belliella buryatensis</name>
    <dbReference type="NCBI Taxonomy" id="1500549"/>
    <lineage>
        <taxon>Bacteria</taxon>
        <taxon>Pseudomonadati</taxon>
        <taxon>Bacteroidota</taxon>
        <taxon>Cytophagia</taxon>
        <taxon>Cytophagales</taxon>
        <taxon>Cyclobacteriaceae</taxon>
        <taxon>Belliella</taxon>
    </lineage>
</organism>
<name>A0A239CYJ3_9BACT</name>
<evidence type="ECO:0000313" key="3">
    <source>
        <dbReference type="Proteomes" id="UP000198480"/>
    </source>
</evidence>
<evidence type="ECO:0000313" key="2">
    <source>
        <dbReference type="EMBL" id="SNS25326.1"/>
    </source>
</evidence>
<dbReference type="InterPro" id="IPR046947">
    <property type="entry name" value="LytR-like"/>
</dbReference>
<dbReference type="PANTHER" id="PTHR37299:SF1">
    <property type="entry name" value="STAGE 0 SPORULATION PROTEIN A HOMOLOG"/>
    <property type="match status" value="1"/>
</dbReference>
<dbReference type="EMBL" id="FZOK01000006">
    <property type="protein sequence ID" value="SNS25326.1"/>
    <property type="molecule type" value="Genomic_DNA"/>
</dbReference>
<dbReference type="Pfam" id="PF04397">
    <property type="entry name" value="LytTR"/>
    <property type="match status" value="1"/>
</dbReference>
<keyword evidence="2" id="KW-0238">DNA-binding</keyword>
<dbReference type="InterPro" id="IPR007492">
    <property type="entry name" value="LytTR_DNA-bd_dom"/>
</dbReference>
<dbReference type="GO" id="GO:0000156">
    <property type="term" value="F:phosphorelay response regulator activity"/>
    <property type="evidence" value="ECO:0007669"/>
    <property type="project" value="InterPro"/>
</dbReference>
<keyword evidence="3" id="KW-1185">Reference proteome</keyword>
<proteinExistence type="predicted"/>
<gene>
    <name evidence="2" type="ORF">SAMN06295967_10629</name>
</gene>
<protein>
    <submittedName>
        <fullName evidence="2">LytTr DNA-binding domain-containing protein</fullName>
    </submittedName>
</protein>
<evidence type="ECO:0000259" key="1">
    <source>
        <dbReference type="PROSITE" id="PS50930"/>
    </source>
</evidence>
<dbReference type="SMART" id="SM00850">
    <property type="entry name" value="LytTR"/>
    <property type="match status" value="1"/>
</dbReference>
<feature type="domain" description="HTH LytTR-type" evidence="1">
    <location>
        <begin position="49"/>
        <end position="147"/>
    </location>
</feature>
<dbReference type="AlphaFoldDB" id="A0A239CYJ3"/>
<reference evidence="3" key="1">
    <citation type="submission" date="2017-06" db="EMBL/GenBank/DDBJ databases">
        <authorList>
            <person name="Varghese N."/>
            <person name="Submissions S."/>
        </authorList>
    </citation>
    <scope>NUCLEOTIDE SEQUENCE [LARGE SCALE GENOMIC DNA]</scope>
    <source>
        <strain evidence="3">5C</strain>
    </source>
</reference>
<dbReference type="PANTHER" id="PTHR37299">
    <property type="entry name" value="TRANSCRIPTIONAL REGULATOR-RELATED"/>
    <property type="match status" value="1"/>
</dbReference>
<accession>A0A239CYJ3</accession>
<dbReference type="PROSITE" id="PS50930">
    <property type="entry name" value="HTH_LYTTR"/>
    <property type="match status" value="1"/>
</dbReference>
<dbReference type="Gene3D" id="2.40.50.1020">
    <property type="entry name" value="LytTr DNA-binding domain"/>
    <property type="match status" value="1"/>
</dbReference>
<dbReference type="GO" id="GO:0003677">
    <property type="term" value="F:DNA binding"/>
    <property type="evidence" value="ECO:0007669"/>
    <property type="project" value="UniProtKB-KW"/>
</dbReference>